<evidence type="ECO:0000313" key="1">
    <source>
        <dbReference type="EMBL" id="GME24282.1"/>
    </source>
</evidence>
<protein>
    <submittedName>
        <fullName evidence="1">Very-long-chain acyl-CoA synthetase family protein (CefD1)</fullName>
    </submittedName>
</protein>
<gene>
    <name evidence="1" type="primary">g4526</name>
    <name evidence="1" type="ORF">NpPPO83_00004526</name>
</gene>
<comment type="caution">
    <text evidence="1">The sequence shown here is derived from an EMBL/GenBank/DDBJ whole genome shotgun (WGS) entry which is preliminary data.</text>
</comment>
<proteinExistence type="predicted"/>
<organism evidence="1 2">
    <name type="scientific">Neofusicoccum parvum</name>
    <dbReference type="NCBI Taxonomy" id="310453"/>
    <lineage>
        <taxon>Eukaryota</taxon>
        <taxon>Fungi</taxon>
        <taxon>Dikarya</taxon>
        <taxon>Ascomycota</taxon>
        <taxon>Pezizomycotina</taxon>
        <taxon>Dothideomycetes</taxon>
        <taxon>Dothideomycetes incertae sedis</taxon>
        <taxon>Botryosphaeriales</taxon>
        <taxon>Botryosphaeriaceae</taxon>
        <taxon>Neofusicoccum</taxon>
    </lineage>
</organism>
<dbReference type="EMBL" id="BSXG01000012">
    <property type="protein sequence ID" value="GME24282.1"/>
    <property type="molecule type" value="Genomic_DNA"/>
</dbReference>
<keyword evidence="2" id="KW-1185">Reference proteome</keyword>
<accession>A0ACB5RUX6</accession>
<name>A0ACB5RUX6_9PEZI</name>
<sequence length="584" mass="64698">MASQTATTTAAPGSIPLSTPGPLPSALPSHILSKFPALTPAQAGHLRHFHNLATQLDGEWRHMGAQDPGQEWLDAYRYQLATMAYAAGAAHYHRLPALRSVFRVLLEQLIHKMLRREVWGYWYLTSQSGRFVDPDIEELRKPWPDPIKRENIMYSGHLLLMVSLHAMLFDDDKYDQPDALVFDWNPIFWGMGPEKFCYSRSSLQKAILDEMERTNWMGVCCEPNSVFVVCNQFPLIAIRYNDVRNGTNVIDGVLYKYRTAWDSRNGFTQGGDQMVAWWRPKQQDFVPGSSIGFSSWASAFMNAWNPSYCHAMYPSFALGNLTRHPSGRVNLNPPAVAAEIRALVHDDPATDPHAPATLDRARGRAAEKAAAAAAQQQQQQPPGPPKPPASPEFGYVVKWVSEVAEDDGATLAGVLAHADERLGPTWERGGLFYPRRDGAGWDDEGNCAAVDPFAGNAAVGYARLNVRDGQRRMYERPWGRAHFDRYPFVEGVDLGSGVDFLRAAWDEEVGAMAVTVRTWDGADTRRVLHALISPVVKNLPAGLYGIYEGGKLVQTRSTGGGDGGIDLELQVGGDELDVVLLKQK</sequence>
<reference evidence="1" key="1">
    <citation type="submission" date="2024-09" db="EMBL/GenBank/DDBJ databases">
        <title>Draft Genome Sequences of Neofusicoccum parvum.</title>
        <authorList>
            <person name="Ashida A."/>
            <person name="Camagna M."/>
            <person name="Tanaka A."/>
            <person name="Takemoto D."/>
        </authorList>
    </citation>
    <scope>NUCLEOTIDE SEQUENCE</scope>
    <source>
        <strain evidence="1">PPO83</strain>
    </source>
</reference>
<dbReference type="Proteomes" id="UP001165186">
    <property type="component" value="Unassembled WGS sequence"/>
</dbReference>
<evidence type="ECO:0000313" key="2">
    <source>
        <dbReference type="Proteomes" id="UP001165186"/>
    </source>
</evidence>